<name>A0AAC8Q259_9BACT</name>
<feature type="region of interest" description="Disordered" evidence="5">
    <location>
        <begin position="348"/>
        <end position="368"/>
    </location>
</feature>
<protein>
    <submittedName>
        <fullName evidence="7">Serine/threonine protein kinase</fullName>
    </submittedName>
</protein>
<dbReference type="PROSITE" id="PS50011">
    <property type="entry name" value="PROTEIN_KINASE_DOM"/>
    <property type="match status" value="1"/>
</dbReference>
<feature type="compositionally biased region" description="Polar residues" evidence="5">
    <location>
        <begin position="457"/>
        <end position="469"/>
    </location>
</feature>
<keyword evidence="4" id="KW-0067">ATP-binding</keyword>
<evidence type="ECO:0000313" key="7">
    <source>
        <dbReference type="EMBL" id="AKI99567.1"/>
    </source>
</evidence>
<sequence length="478" mass="51172">MGEVFLAREEAQGEAPGRACVVKKVLPGLAGNANFLARFRDEARVVLRLSHPNIARVWAMGEVSGALYLAMEYVAGKTLNRLAWRLRNRGKSLSPGLVLLIGERMCEGLAYAHDATDEQGQPLHLVHRDLSPANVCISYGGEVKIIDFGAAQSTLKQAQTAPSVVMGSISYMAPEQARKRRVDRRADVYATGVVLWELLAWRPLAQKGDVTERWKRAAYPQWEPPGQHRPLPPEVDAVVLKALSVEPEARFPDAAALGAALRGLREKYAPGVGDADLARVMGEAFAKEKVVEDGVLAELLRRDSSPQRRIAEKDMPAFAPPTALAFEHRALDAPAGFVPSGEVVIIEESPSQARPEAPRAPVPTPHSREVRVAFDVEQPGEESGLVRAIEQGGEAESGEAEGADAVASASAPTATPPPSRGGGSPPGCSSPRSWRASSWCGCWGSPGRASPRRPPGTFTSRARTPSGNFTPAPRAIGK</sequence>
<dbReference type="Pfam" id="PF00069">
    <property type="entry name" value="Pkinase"/>
    <property type="match status" value="1"/>
</dbReference>
<dbReference type="Gene3D" id="3.30.200.20">
    <property type="entry name" value="Phosphorylase Kinase, domain 1"/>
    <property type="match status" value="1"/>
</dbReference>
<dbReference type="InterPro" id="IPR000719">
    <property type="entry name" value="Prot_kinase_dom"/>
</dbReference>
<organism evidence="7 8">
    <name type="scientific">Archangium gephyra</name>
    <dbReference type="NCBI Taxonomy" id="48"/>
    <lineage>
        <taxon>Bacteria</taxon>
        <taxon>Pseudomonadati</taxon>
        <taxon>Myxococcota</taxon>
        <taxon>Myxococcia</taxon>
        <taxon>Myxococcales</taxon>
        <taxon>Cystobacterineae</taxon>
        <taxon>Archangiaceae</taxon>
        <taxon>Archangium</taxon>
    </lineage>
</organism>
<dbReference type="AlphaFoldDB" id="A0AAC8Q259"/>
<evidence type="ECO:0000256" key="5">
    <source>
        <dbReference type="SAM" id="MobiDB-lite"/>
    </source>
</evidence>
<keyword evidence="3 7" id="KW-0418">Kinase</keyword>
<gene>
    <name evidence="7" type="ORF">AA314_01194</name>
</gene>
<dbReference type="InterPro" id="IPR011009">
    <property type="entry name" value="Kinase-like_dom_sf"/>
</dbReference>
<dbReference type="KEGG" id="age:AA314_01194"/>
<feature type="domain" description="Protein kinase" evidence="6">
    <location>
        <begin position="1"/>
        <end position="269"/>
    </location>
</feature>
<accession>A0AAC8Q259</accession>
<dbReference type="GO" id="GO:0005524">
    <property type="term" value="F:ATP binding"/>
    <property type="evidence" value="ECO:0007669"/>
    <property type="project" value="UniProtKB-KW"/>
</dbReference>
<dbReference type="GO" id="GO:0004674">
    <property type="term" value="F:protein serine/threonine kinase activity"/>
    <property type="evidence" value="ECO:0007669"/>
    <property type="project" value="UniProtKB-KW"/>
</dbReference>
<evidence type="ECO:0000259" key="6">
    <source>
        <dbReference type="PROSITE" id="PS50011"/>
    </source>
</evidence>
<evidence type="ECO:0000256" key="1">
    <source>
        <dbReference type="ARBA" id="ARBA00022679"/>
    </source>
</evidence>
<dbReference type="PROSITE" id="PS00109">
    <property type="entry name" value="PROTEIN_KINASE_TYR"/>
    <property type="match status" value="1"/>
</dbReference>
<reference evidence="7 8" key="1">
    <citation type="submission" date="2015-05" db="EMBL/GenBank/DDBJ databases">
        <title>Genome assembly of Archangium gephyra DSM 2261.</title>
        <authorList>
            <person name="Sharma G."/>
            <person name="Subramanian S."/>
        </authorList>
    </citation>
    <scope>NUCLEOTIDE SEQUENCE [LARGE SCALE GENOMIC DNA]</scope>
    <source>
        <strain evidence="7 8">DSM 2261</strain>
    </source>
</reference>
<keyword evidence="1" id="KW-0808">Transferase</keyword>
<feature type="compositionally biased region" description="Low complexity" evidence="5">
    <location>
        <begin position="403"/>
        <end position="413"/>
    </location>
</feature>
<dbReference type="SUPFAM" id="SSF56112">
    <property type="entry name" value="Protein kinase-like (PK-like)"/>
    <property type="match status" value="1"/>
</dbReference>
<evidence type="ECO:0000256" key="3">
    <source>
        <dbReference type="ARBA" id="ARBA00022777"/>
    </source>
</evidence>
<keyword evidence="7" id="KW-0723">Serine/threonine-protein kinase</keyword>
<dbReference type="EMBL" id="CP011509">
    <property type="protein sequence ID" value="AKI99567.1"/>
    <property type="molecule type" value="Genomic_DNA"/>
</dbReference>
<evidence type="ECO:0000256" key="2">
    <source>
        <dbReference type="ARBA" id="ARBA00022741"/>
    </source>
</evidence>
<feature type="region of interest" description="Disordered" evidence="5">
    <location>
        <begin position="391"/>
        <end position="478"/>
    </location>
</feature>
<dbReference type="Gene3D" id="1.10.510.10">
    <property type="entry name" value="Transferase(Phosphotransferase) domain 1"/>
    <property type="match status" value="1"/>
</dbReference>
<keyword evidence="2" id="KW-0547">Nucleotide-binding</keyword>
<proteinExistence type="predicted"/>
<evidence type="ECO:0000256" key="4">
    <source>
        <dbReference type="ARBA" id="ARBA00022840"/>
    </source>
</evidence>
<dbReference type="CDD" id="cd14014">
    <property type="entry name" value="STKc_PknB_like"/>
    <property type="match status" value="1"/>
</dbReference>
<dbReference type="InterPro" id="IPR008266">
    <property type="entry name" value="Tyr_kinase_AS"/>
</dbReference>
<evidence type="ECO:0000313" key="8">
    <source>
        <dbReference type="Proteomes" id="UP000035579"/>
    </source>
</evidence>
<dbReference type="PANTHER" id="PTHR43289">
    <property type="entry name" value="MITOGEN-ACTIVATED PROTEIN KINASE KINASE KINASE 20-RELATED"/>
    <property type="match status" value="1"/>
</dbReference>
<dbReference type="PANTHER" id="PTHR43289:SF6">
    <property type="entry name" value="SERINE_THREONINE-PROTEIN KINASE NEKL-3"/>
    <property type="match status" value="1"/>
</dbReference>
<dbReference type="Proteomes" id="UP000035579">
    <property type="component" value="Chromosome"/>
</dbReference>